<name>A0A5P6N8V0_9SPHN</name>
<dbReference type="Pfam" id="PF09912">
    <property type="entry name" value="DUF2141"/>
    <property type="match status" value="1"/>
</dbReference>
<dbReference type="AlphaFoldDB" id="A0A5P6N8V0"/>
<accession>A0A5P6N8V0</accession>
<evidence type="ECO:0000313" key="2">
    <source>
        <dbReference type="Proteomes" id="UP000325385"/>
    </source>
</evidence>
<sequence length="175" mass="18914">MQLRPLFPFLGPLVRNRPRPQPQRLKRTAALLLLPLAGALAAAVPATDPAGATITVTVTELRNAKGIVRACMTNDADSFPRCRGVAGAFGTTAQAREGSLSFTFHDVPPGRYAIALLHDENANGKADRALGMMPREGFGFSRDARVRMGPPKFSDAAVDIGAKDRQLTIRMRYML</sequence>
<organism evidence="1 2">
    <name type="scientific">Qipengyuania flava</name>
    <dbReference type="NCBI Taxonomy" id="192812"/>
    <lineage>
        <taxon>Bacteria</taxon>
        <taxon>Pseudomonadati</taxon>
        <taxon>Pseudomonadota</taxon>
        <taxon>Alphaproteobacteria</taxon>
        <taxon>Sphingomonadales</taxon>
        <taxon>Erythrobacteraceae</taxon>
        <taxon>Qipengyuania</taxon>
    </lineage>
</organism>
<evidence type="ECO:0000313" key="1">
    <source>
        <dbReference type="EMBL" id="QFI62409.1"/>
    </source>
</evidence>
<proteinExistence type="predicted"/>
<reference evidence="2" key="1">
    <citation type="submission" date="2018-09" db="EMBL/GenBank/DDBJ databases">
        <title>Nocardia yunnanensis sp. nov., an actinomycete isolated from a soil sample.</title>
        <authorList>
            <person name="Zhang J."/>
        </authorList>
    </citation>
    <scope>NUCLEOTIDE SEQUENCE [LARGE SCALE GENOMIC DNA]</scope>
    <source>
        <strain evidence="2">21-3</strain>
    </source>
</reference>
<dbReference type="InterPro" id="IPR018673">
    <property type="entry name" value="DUF2141"/>
</dbReference>
<gene>
    <name evidence="1" type="ORF">D0Y83_03340</name>
</gene>
<dbReference type="Proteomes" id="UP000325385">
    <property type="component" value="Chromosome"/>
</dbReference>
<protein>
    <submittedName>
        <fullName evidence="1">DUF2141 domain-containing protein</fullName>
    </submittedName>
</protein>
<dbReference type="EMBL" id="CP032228">
    <property type="protein sequence ID" value="QFI62409.1"/>
    <property type="molecule type" value="Genomic_DNA"/>
</dbReference>